<accession>A0A3E4R8U7</accession>
<protein>
    <submittedName>
        <fullName evidence="1">Uncharacterized protein</fullName>
    </submittedName>
</protein>
<gene>
    <name evidence="1" type="ORF">DXC80_04620</name>
</gene>
<dbReference type="EMBL" id="QSRK01000004">
    <property type="protein sequence ID" value="RGL16452.1"/>
    <property type="molecule type" value="Genomic_DNA"/>
</dbReference>
<organism evidence="1 2">
    <name type="scientific">Bacteroides uniformis</name>
    <dbReference type="NCBI Taxonomy" id="820"/>
    <lineage>
        <taxon>Bacteria</taxon>
        <taxon>Pseudomonadati</taxon>
        <taxon>Bacteroidota</taxon>
        <taxon>Bacteroidia</taxon>
        <taxon>Bacteroidales</taxon>
        <taxon>Bacteroidaceae</taxon>
        <taxon>Bacteroides</taxon>
    </lineage>
</organism>
<dbReference type="Proteomes" id="UP000260795">
    <property type="component" value="Unassembled WGS sequence"/>
</dbReference>
<sequence length="70" mass="8407">MELSFQLPYEVTEESEWNYSFITKHGIVYHAYFIDFSIYHSAFNDVYTFNIEPETDIPHHLVKSNLYPID</sequence>
<reference evidence="1 2" key="1">
    <citation type="submission" date="2018-08" db="EMBL/GenBank/DDBJ databases">
        <title>A genome reference for cultivated species of the human gut microbiota.</title>
        <authorList>
            <person name="Zou Y."/>
            <person name="Xue W."/>
            <person name="Luo G."/>
        </authorList>
    </citation>
    <scope>NUCLEOTIDE SEQUENCE [LARGE SCALE GENOMIC DNA]</scope>
    <source>
        <strain evidence="1 2">TF08-13</strain>
    </source>
</reference>
<evidence type="ECO:0000313" key="2">
    <source>
        <dbReference type="Proteomes" id="UP000260795"/>
    </source>
</evidence>
<name>A0A3E4R8U7_BACUN</name>
<evidence type="ECO:0000313" key="1">
    <source>
        <dbReference type="EMBL" id="RGL16452.1"/>
    </source>
</evidence>
<proteinExistence type="predicted"/>
<comment type="caution">
    <text evidence="1">The sequence shown here is derived from an EMBL/GenBank/DDBJ whole genome shotgun (WGS) entry which is preliminary data.</text>
</comment>
<dbReference type="AlphaFoldDB" id="A0A3E4R8U7"/>